<dbReference type="NCBIfam" id="NF004685">
    <property type="entry name" value="PRK06029.1"/>
    <property type="match status" value="1"/>
</dbReference>
<dbReference type="SUPFAM" id="SSF52507">
    <property type="entry name" value="Homo-oligomeric flavin-containing Cys decarboxylases, HFCD"/>
    <property type="match status" value="1"/>
</dbReference>
<comment type="similarity">
    <text evidence="5 6">Belongs to the UbiX/PAD1 family.</text>
</comment>
<evidence type="ECO:0000259" key="7">
    <source>
        <dbReference type="Pfam" id="PF02441"/>
    </source>
</evidence>
<dbReference type="EC" id="2.5.1.129" evidence="6"/>
<dbReference type="GO" id="GO:0046281">
    <property type="term" value="P:cinnamic acid catabolic process"/>
    <property type="evidence" value="ECO:0007669"/>
    <property type="project" value="EnsemblFungi"/>
</dbReference>
<name>A0A1E3NZA3_WICAA</name>
<keyword evidence="9" id="KW-1185">Reference proteome</keyword>
<dbReference type="GO" id="GO:0106141">
    <property type="term" value="F:flavin prenyltransferase activity"/>
    <property type="evidence" value="ECO:0007669"/>
    <property type="project" value="UniProtKB-EC"/>
</dbReference>
<feature type="binding site" evidence="6">
    <location>
        <begin position="158"/>
        <end position="161"/>
    </location>
    <ligand>
        <name>FMN</name>
        <dbReference type="ChEBI" id="CHEBI:58210"/>
    </ligand>
</feature>
<dbReference type="EMBL" id="KV454211">
    <property type="protein sequence ID" value="ODQ58571.1"/>
    <property type="molecule type" value="Genomic_DNA"/>
</dbReference>
<dbReference type="InterPro" id="IPR004507">
    <property type="entry name" value="UbiX-like"/>
</dbReference>
<dbReference type="STRING" id="683960.A0A1E3NZA3"/>
<comment type="catalytic activity">
    <reaction evidence="6">
        <text>dimethylallyl phosphate + FMNH2 = prenylated FMNH2 + phosphate</text>
        <dbReference type="Rhea" id="RHEA:37743"/>
        <dbReference type="ChEBI" id="CHEBI:43474"/>
        <dbReference type="ChEBI" id="CHEBI:57618"/>
        <dbReference type="ChEBI" id="CHEBI:87467"/>
        <dbReference type="ChEBI" id="CHEBI:88052"/>
        <dbReference type="EC" id="2.5.1.129"/>
    </reaction>
</comment>
<dbReference type="FunFam" id="3.40.50.1950:FF:000001">
    <property type="entry name" value="Flavin prenyltransferase UbiX"/>
    <property type="match status" value="1"/>
</dbReference>
<dbReference type="GO" id="GO:0034599">
    <property type="term" value="P:cellular response to oxidative stress"/>
    <property type="evidence" value="ECO:0007669"/>
    <property type="project" value="EnsemblFungi"/>
</dbReference>
<evidence type="ECO:0000256" key="3">
    <source>
        <dbReference type="ARBA" id="ARBA00022643"/>
    </source>
</evidence>
<feature type="binding site" evidence="6">
    <location>
        <position position="223"/>
    </location>
    <ligand>
        <name>dimethylallyl phosphate</name>
        <dbReference type="ChEBI" id="CHEBI:88052"/>
    </ligand>
</feature>
<evidence type="ECO:0000313" key="9">
    <source>
        <dbReference type="Proteomes" id="UP000094112"/>
    </source>
</evidence>
<dbReference type="Pfam" id="PF02441">
    <property type="entry name" value="Flavoprotein"/>
    <property type="match status" value="1"/>
</dbReference>
<feature type="domain" description="Flavoprotein" evidence="7">
    <location>
        <begin position="73"/>
        <end position="235"/>
    </location>
</feature>
<accession>A0A1E3NZA3</accession>
<evidence type="ECO:0000313" key="8">
    <source>
        <dbReference type="EMBL" id="ODQ58571.1"/>
    </source>
</evidence>
<evidence type="ECO:0000256" key="2">
    <source>
        <dbReference type="ARBA" id="ARBA00022630"/>
    </source>
</evidence>
<dbReference type="Gene3D" id="3.40.50.1950">
    <property type="entry name" value="Flavin prenyltransferase-like"/>
    <property type="match status" value="1"/>
</dbReference>
<gene>
    <name evidence="6" type="primary">PAD1</name>
    <name evidence="8" type="ORF">WICANDRAFT_32258</name>
</gene>
<evidence type="ECO:0000256" key="1">
    <source>
        <dbReference type="ARBA" id="ARBA00022602"/>
    </source>
</evidence>
<dbReference type="GO" id="GO:0016831">
    <property type="term" value="F:carboxy-lyase activity"/>
    <property type="evidence" value="ECO:0007669"/>
    <property type="project" value="EnsemblFungi"/>
</dbReference>
<evidence type="ECO:0000256" key="5">
    <source>
        <dbReference type="ARBA" id="ARBA00060793"/>
    </source>
</evidence>
<feature type="binding site" evidence="6">
    <location>
        <position position="239"/>
    </location>
    <ligand>
        <name>dimethylallyl phosphate</name>
        <dbReference type="ChEBI" id="CHEBI:88052"/>
    </ligand>
</feature>
<protein>
    <recommendedName>
        <fullName evidence="6">Flavin prenyltransferase PAD1, mitochondrial</fullName>
        <ecNumber evidence="6">2.5.1.129</ecNumber>
    </recommendedName>
</protein>
<organism evidence="8 9">
    <name type="scientific">Wickerhamomyces anomalus (strain ATCC 58044 / CBS 1984 / NCYC 433 / NRRL Y-366-8)</name>
    <name type="common">Yeast</name>
    <name type="synonym">Hansenula anomala</name>
    <dbReference type="NCBI Taxonomy" id="683960"/>
    <lineage>
        <taxon>Eukaryota</taxon>
        <taxon>Fungi</taxon>
        <taxon>Dikarya</taxon>
        <taxon>Ascomycota</taxon>
        <taxon>Saccharomycotina</taxon>
        <taxon>Saccharomycetes</taxon>
        <taxon>Phaffomycetales</taxon>
        <taxon>Wickerhamomycetaceae</taxon>
        <taxon>Wickerhamomyces</taxon>
    </lineage>
</organism>
<dbReference type="InterPro" id="IPR036551">
    <property type="entry name" value="Flavin_trans-like"/>
</dbReference>
<evidence type="ECO:0000256" key="4">
    <source>
        <dbReference type="ARBA" id="ARBA00022679"/>
    </source>
</evidence>
<comment type="subcellular location">
    <subcellularLocation>
        <location evidence="6">Mitochondrion</location>
    </subcellularLocation>
</comment>
<reference evidence="8 9" key="1">
    <citation type="journal article" date="2016" name="Proc. Natl. Acad. Sci. U.S.A.">
        <title>Comparative genomics of biotechnologically important yeasts.</title>
        <authorList>
            <person name="Riley R."/>
            <person name="Haridas S."/>
            <person name="Wolfe K.H."/>
            <person name="Lopes M.R."/>
            <person name="Hittinger C.T."/>
            <person name="Goeker M."/>
            <person name="Salamov A.A."/>
            <person name="Wisecaver J.H."/>
            <person name="Long T.M."/>
            <person name="Calvey C.H."/>
            <person name="Aerts A.L."/>
            <person name="Barry K.W."/>
            <person name="Choi C."/>
            <person name="Clum A."/>
            <person name="Coughlan A.Y."/>
            <person name="Deshpande S."/>
            <person name="Douglass A.P."/>
            <person name="Hanson S.J."/>
            <person name="Klenk H.-P."/>
            <person name="LaButti K.M."/>
            <person name="Lapidus A."/>
            <person name="Lindquist E.A."/>
            <person name="Lipzen A.M."/>
            <person name="Meier-Kolthoff J.P."/>
            <person name="Ohm R.A."/>
            <person name="Otillar R.P."/>
            <person name="Pangilinan J.L."/>
            <person name="Peng Y."/>
            <person name="Rokas A."/>
            <person name="Rosa C.A."/>
            <person name="Scheuner C."/>
            <person name="Sibirny A.A."/>
            <person name="Slot J.C."/>
            <person name="Stielow J.B."/>
            <person name="Sun H."/>
            <person name="Kurtzman C.P."/>
            <person name="Blackwell M."/>
            <person name="Grigoriev I.V."/>
            <person name="Jeffries T.W."/>
        </authorList>
    </citation>
    <scope>NUCLEOTIDE SEQUENCE [LARGE SCALE GENOMIC DNA]</scope>
    <source>
        <strain evidence="9">ATCC 58044 / CBS 1984 / NCYC 433 / NRRL Y-366-8</strain>
    </source>
</reference>
<keyword evidence="1 6" id="KW-0637">Prenyltransferase</keyword>
<dbReference type="AlphaFoldDB" id="A0A1E3NZA3"/>
<dbReference type="GO" id="GO:0005739">
    <property type="term" value="C:mitochondrion"/>
    <property type="evidence" value="ECO:0007669"/>
    <property type="project" value="UniProtKB-SubCell"/>
</dbReference>
<evidence type="ECO:0000256" key="6">
    <source>
        <dbReference type="HAMAP-Rule" id="MF_03197"/>
    </source>
</evidence>
<keyword evidence="6" id="KW-0496">Mitochondrion</keyword>
<sequence>MLHPIKRSYGRPCINQAIPKHSLIIPRRHYSINDLERAKAKQQEFEQDEYKEFQEFKKWKEHSARQLAETKPKRIVVAITGATGVAIGVKVLEMLKKLNVETHVIISKWGIGTMKFETDYTLKDIVDLSSFHYSVKDVSAPISSGSFQHDGMIVVPCSMKTLSAIKTGYTEDLIVRAADVTIKEKRKLLLCVRETPLSSIHLENMLSLSNKNVIIFPPVPAFYTRPKTIDHIIQQTSGRILDCFGFDTKEFPRWNGIQNPNVVEDE</sequence>
<dbReference type="InterPro" id="IPR003382">
    <property type="entry name" value="Flavoprotein"/>
</dbReference>
<dbReference type="OrthoDB" id="5126881at2759"/>
<dbReference type="GeneID" id="30199180"/>
<dbReference type="Proteomes" id="UP000094112">
    <property type="component" value="Unassembled WGS sequence"/>
</dbReference>
<comment type="subunit">
    <text evidence="6">Oligomer.</text>
</comment>
<feature type="binding site" evidence="6">
    <location>
        <begin position="81"/>
        <end position="83"/>
    </location>
    <ligand>
        <name>FMN</name>
        <dbReference type="ChEBI" id="CHEBI:58210"/>
    </ligand>
</feature>
<dbReference type="NCBIfam" id="TIGR00421">
    <property type="entry name" value="ubiX_pad"/>
    <property type="match status" value="1"/>
</dbReference>
<comment type="function">
    <text evidence="6">Flavin prenyltransferase that catalyzes the synthesis of the prenylated FMN cofactor (prenyl-FMN) for the ferulic acid decarboxylase FDC1. The prenyltransferase is metal-independent and links a dimethylallyl moiety from dimethylallyl monophosphate (DMAP) to the flavin N5 and C6 atoms of FMN.</text>
</comment>
<keyword evidence="2 6" id="KW-0285">Flavoprotein</keyword>
<feature type="binding site" evidence="6">
    <location>
        <position position="107"/>
    </location>
    <ligand>
        <name>FMN</name>
        <dbReference type="ChEBI" id="CHEBI:58210"/>
    </ligand>
</feature>
<dbReference type="PANTHER" id="PTHR43374">
    <property type="entry name" value="FLAVIN PRENYLTRANSFERASE"/>
    <property type="match status" value="1"/>
</dbReference>
<keyword evidence="3 6" id="KW-0288">FMN</keyword>
<feature type="binding site" evidence="6">
    <location>
        <position position="193"/>
    </location>
    <ligand>
        <name>FMN</name>
        <dbReference type="ChEBI" id="CHEBI:58210"/>
    </ligand>
</feature>
<dbReference type="PANTHER" id="PTHR43374:SF1">
    <property type="entry name" value="FLAVIN PRENYLTRANSFERASE PAD1, MITOCHONDRIAL"/>
    <property type="match status" value="1"/>
</dbReference>
<dbReference type="RefSeq" id="XP_019037778.1">
    <property type="nucleotide sequence ID" value="XM_019181934.1"/>
</dbReference>
<proteinExistence type="inferred from homology"/>
<keyword evidence="4 6" id="KW-0808">Transferase</keyword>
<dbReference type="HAMAP" id="MF_01984">
    <property type="entry name" value="ubiX_pad"/>
    <property type="match status" value="1"/>
</dbReference>
<dbReference type="GO" id="GO:0003729">
    <property type="term" value="F:mRNA binding"/>
    <property type="evidence" value="ECO:0007669"/>
    <property type="project" value="EnsemblFungi"/>
</dbReference>